<organism evidence="2 3">
    <name type="scientific">Liparis tanakae</name>
    <name type="common">Tanaka's snailfish</name>
    <dbReference type="NCBI Taxonomy" id="230148"/>
    <lineage>
        <taxon>Eukaryota</taxon>
        <taxon>Metazoa</taxon>
        <taxon>Chordata</taxon>
        <taxon>Craniata</taxon>
        <taxon>Vertebrata</taxon>
        <taxon>Euteleostomi</taxon>
        <taxon>Actinopterygii</taxon>
        <taxon>Neopterygii</taxon>
        <taxon>Teleostei</taxon>
        <taxon>Neoteleostei</taxon>
        <taxon>Acanthomorphata</taxon>
        <taxon>Eupercaria</taxon>
        <taxon>Perciformes</taxon>
        <taxon>Cottioidei</taxon>
        <taxon>Cottales</taxon>
        <taxon>Liparidae</taxon>
        <taxon>Liparis</taxon>
    </lineage>
</organism>
<protein>
    <submittedName>
        <fullName evidence="2">Uncharacterized protein</fullName>
    </submittedName>
</protein>
<accession>A0A4Z2FVU1</accession>
<evidence type="ECO:0000313" key="3">
    <source>
        <dbReference type="Proteomes" id="UP000314294"/>
    </source>
</evidence>
<comment type="caution">
    <text evidence="2">The sequence shown here is derived from an EMBL/GenBank/DDBJ whole genome shotgun (WGS) entry which is preliminary data.</text>
</comment>
<proteinExistence type="predicted"/>
<dbReference type="AlphaFoldDB" id="A0A4Z2FVU1"/>
<feature type="compositionally biased region" description="Basic and acidic residues" evidence="1">
    <location>
        <begin position="27"/>
        <end position="37"/>
    </location>
</feature>
<keyword evidence="3" id="KW-1185">Reference proteome</keyword>
<dbReference type="OrthoDB" id="428974at2759"/>
<reference evidence="2 3" key="1">
    <citation type="submission" date="2019-03" db="EMBL/GenBank/DDBJ databases">
        <title>First draft genome of Liparis tanakae, snailfish: a comprehensive survey of snailfish specific genes.</title>
        <authorList>
            <person name="Kim W."/>
            <person name="Song I."/>
            <person name="Jeong J.-H."/>
            <person name="Kim D."/>
            <person name="Kim S."/>
            <person name="Ryu S."/>
            <person name="Song J.Y."/>
            <person name="Lee S.K."/>
        </authorList>
    </citation>
    <scope>NUCLEOTIDE SEQUENCE [LARGE SCALE GENOMIC DNA]</scope>
    <source>
        <tissue evidence="2">Muscle</tissue>
    </source>
</reference>
<dbReference type="EMBL" id="SRLO01000876">
    <property type="protein sequence ID" value="TNN44933.1"/>
    <property type="molecule type" value="Genomic_DNA"/>
</dbReference>
<feature type="region of interest" description="Disordered" evidence="1">
    <location>
        <begin position="1"/>
        <end position="128"/>
    </location>
</feature>
<sequence>MEDVEQQPMRGLASQRPMSTPPDTDSTEDRRVRDSRNHRPFPSRETNQRWHSHHPHDGPPSLPPVDPYRWTPLNTDGQWRRPPRSEVQEDSRSRYAPQEDSRSRYAPQEDSRSRRPRSRDRMDIVVEQLRPQRDSMKLQLKVLV</sequence>
<evidence type="ECO:0000313" key="2">
    <source>
        <dbReference type="EMBL" id="TNN44933.1"/>
    </source>
</evidence>
<dbReference type="Proteomes" id="UP000314294">
    <property type="component" value="Unassembled WGS sequence"/>
</dbReference>
<evidence type="ECO:0000256" key="1">
    <source>
        <dbReference type="SAM" id="MobiDB-lite"/>
    </source>
</evidence>
<gene>
    <name evidence="2" type="ORF">EYF80_044868</name>
</gene>
<name>A0A4Z2FVU1_9TELE</name>
<feature type="compositionally biased region" description="Basic and acidic residues" evidence="1">
    <location>
        <begin position="83"/>
        <end position="128"/>
    </location>
</feature>